<proteinExistence type="predicted"/>
<evidence type="ECO:0000256" key="5">
    <source>
        <dbReference type="SAM" id="SignalP"/>
    </source>
</evidence>
<dbReference type="InterPro" id="IPR032781">
    <property type="entry name" value="ABC_tran_Xtn"/>
</dbReference>
<feature type="coiled-coil region" evidence="4">
    <location>
        <begin position="664"/>
        <end position="722"/>
    </location>
</feature>
<dbReference type="InterPro" id="IPR027417">
    <property type="entry name" value="P-loop_NTPase"/>
</dbReference>
<name>A0A9W7E9V2_9STRA</name>
<comment type="caution">
    <text evidence="7">The sequence shown here is derived from an EMBL/GenBank/DDBJ whole genome shotgun (WGS) entry which is preliminary data.</text>
</comment>
<dbReference type="PANTHER" id="PTHR19211:SF133">
    <property type="entry name" value="ABC TRANSPORTER FAMILY PROTEIN"/>
    <property type="match status" value="1"/>
</dbReference>
<feature type="domain" description="ABC transporter" evidence="6">
    <location>
        <begin position="38"/>
        <end position="308"/>
    </location>
</feature>
<organism evidence="7 8">
    <name type="scientific">Triparma laevis f. inornata</name>
    <dbReference type="NCBI Taxonomy" id="1714386"/>
    <lineage>
        <taxon>Eukaryota</taxon>
        <taxon>Sar</taxon>
        <taxon>Stramenopiles</taxon>
        <taxon>Ochrophyta</taxon>
        <taxon>Bolidophyceae</taxon>
        <taxon>Parmales</taxon>
        <taxon>Triparmaceae</taxon>
        <taxon>Triparma</taxon>
    </lineage>
</organism>
<dbReference type="GO" id="GO:0005524">
    <property type="term" value="F:ATP binding"/>
    <property type="evidence" value="ECO:0007669"/>
    <property type="project" value="UniProtKB-KW"/>
</dbReference>
<dbReference type="InterPro" id="IPR050611">
    <property type="entry name" value="ABCF"/>
</dbReference>
<keyword evidence="4" id="KW-0175">Coiled coil</keyword>
<dbReference type="PROSITE" id="PS50893">
    <property type="entry name" value="ABC_TRANSPORTER_2"/>
    <property type="match status" value="2"/>
</dbReference>
<evidence type="ECO:0000313" key="7">
    <source>
        <dbReference type="EMBL" id="GMH73609.1"/>
    </source>
</evidence>
<evidence type="ECO:0000259" key="6">
    <source>
        <dbReference type="PROSITE" id="PS50893"/>
    </source>
</evidence>
<keyword evidence="2" id="KW-0547">Nucleotide-binding</keyword>
<dbReference type="AlphaFoldDB" id="A0A9W7E9V2"/>
<dbReference type="Gene3D" id="1.10.287.380">
    <property type="entry name" value="Valyl-tRNA synthetase, C-terminal domain"/>
    <property type="match status" value="1"/>
</dbReference>
<gene>
    <name evidence="7" type="ORF">TL16_g06238</name>
</gene>
<accession>A0A9W7E9V2</accession>
<feature type="signal peptide" evidence="5">
    <location>
        <begin position="1"/>
        <end position="23"/>
    </location>
</feature>
<evidence type="ECO:0000256" key="3">
    <source>
        <dbReference type="ARBA" id="ARBA00022840"/>
    </source>
</evidence>
<dbReference type="PROSITE" id="PS00211">
    <property type="entry name" value="ABC_TRANSPORTER_1"/>
    <property type="match status" value="2"/>
</dbReference>
<dbReference type="Gene3D" id="3.40.50.300">
    <property type="entry name" value="P-loop containing nucleotide triphosphate hydrolases"/>
    <property type="match status" value="2"/>
</dbReference>
<dbReference type="PANTHER" id="PTHR19211">
    <property type="entry name" value="ATP-BINDING TRANSPORT PROTEIN-RELATED"/>
    <property type="match status" value="1"/>
</dbReference>
<evidence type="ECO:0000256" key="2">
    <source>
        <dbReference type="ARBA" id="ARBA00022741"/>
    </source>
</evidence>
<feature type="domain" description="ABC transporter" evidence="6">
    <location>
        <begin position="403"/>
        <end position="633"/>
    </location>
</feature>
<keyword evidence="5" id="KW-0732">Signal</keyword>
<dbReference type="InterPro" id="IPR017871">
    <property type="entry name" value="ABC_transporter-like_CS"/>
</dbReference>
<dbReference type="Pfam" id="PF00005">
    <property type="entry name" value="ABC_tran"/>
    <property type="match status" value="2"/>
</dbReference>
<dbReference type="CDD" id="cd03221">
    <property type="entry name" value="ABCF_EF-3"/>
    <property type="match status" value="1"/>
</dbReference>
<evidence type="ECO:0000313" key="8">
    <source>
        <dbReference type="Proteomes" id="UP001162640"/>
    </source>
</evidence>
<dbReference type="SMART" id="SM00382">
    <property type="entry name" value="AAA"/>
    <property type="match status" value="2"/>
</dbReference>
<sequence length="725" mass="79587">MVGPTTVLAILTFLVLMTLPVNPLSTLATKPLPQTDFLALHGFSATIPGQQTPLFSDITFAFTPGRKYSLVGPNGCGKSTLIKQIVAAYSEKNGLPHEAPLPLVTGGKVLPPLATKFRMGYISQSSVSLSDKTLMAECVNSVYNYEKIKRELEGVQERVEGGDFEEETLDLLGKLEAEFEAIGGYNVESRIVNVLKGLSFKDEDTTELCSSFSGGWQMRISLCKLLISNPDFMILDEPSNHLDASARAWLSNYLKDYEGSILLVSHDVGLINKVCDNILEFNPVTVGGLEVFKNVKSYDDYLVEKERRYTAKLAEWERNTAEADRLQEFVNRFGASANKAKAAQSKLKQIERMEKAGMLVHPGQLALRGVTDSAGVSEKNKQAQLSRTKVAFPMPPPAGEVLLSLKGADIGYKDWGVMLPKVDLSIEAGMRIIVRGANGAGKSTLLKALCGSIGEVEVFGGERWVSPGTMMNVFNQDAAQDLNPDVTPVESVAEIVREFDIGISDETIRGVLGQLSLNSNAQQQKIKTLSGGEKARVALASFILKPANLLVLDEPSNHVDINTIDALANGIACFEEGVRNKVAAVVIISHDRGFVEKLKMTHVCSVEGGEVKLEERNLREGDWTVDGDGRAGVVEEEEKVEVVAAKNMLPPEERKRLHNAPKRIKRIEETVAKNEDKMSEIDDKMMLVGDELDKLQDLNKKKVKLEEENGRLMEEWEELEALLAL</sequence>
<dbReference type="GO" id="GO:0016887">
    <property type="term" value="F:ATP hydrolysis activity"/>
    <property type="evidence" value="ECO:0007669"/>
    <property type="project" value="InterPro"/>
</dbReference>
<keyword evidence="3" id="KW-0067">ATP-binding</keyword>
<reference evidence="8" key="1">
    <citation type="journal article" date="2023" name="Commun. Biol.">
        <title>Genome analysis of Parmales, the sister group of diatoms, reveals the evolutionary specialization of diatoms from phago-mixotrophs to photoautotrophs.</title>
        <authorList>
            <person name="Ban H."/>
            <person name="Sato S."/>
            <person name="Yoshikawa S."/>
            <person name="Yamada K."/>
            <person name="Nakamura Y."/>
            <person name="Ichinomiya M."/>
            <person name="Sato N."/>
            <person name="Blanc-Mathieu R."/>
            <person name="Endo H."/>
            <person name="Kuwata A."/>
            <person name="Ogata H."/>
        </authorList>
    </citation>
    <scope>NUCLEOTIDE SEQUENCE [LARGE SCALE GENOMIC DNA]</scope>
</reference>
<dbReference type="Proteomes" id="UP001162640">
    <property type="component" value="Unassembled WGS sequence"/>
</dbReference>
<dbReference type="Pfam" id="PF12848">
    <property type="entry name" value="ABC_tran_Xtn"/>
    <property type="match status" value="1"/>
</dbReference>
<protein>
    <recommendedName>
        <fullName evidence="6">ABC transporter domain-containing protein</fullName>
    </recommendedName>
</protein>
<evidence type="ECO:0000256" key="4">
    <source>
        <dbReference type="SAM" id="Coils"/>
    </source>
</evidence>
<dbReference type="InterPro" id="IPR003593">
    <property type="entry name" value="AAA+_ATPase"/>
</dbReference>
<dbReference type="SUPFAM" id="SSF52540">
    <property type="entry name" value="P-loop containing nucleoside triphosphate hydrolases"/>
    <property type="match status" value="2"/>
</dbReference>
<feature type="chain" id="PRO_5040981275" description="ABC transporter domain-containing protein" evidence="5">
    <location>
        <begin position="24"/>
        <end position="725"/>
    </location>
</feature>
<dbReference type="FunFam" id="3.40.50.300:FF:000011">
    <property type="entry name" value="Putative ABC transporter ATP-binding component"/>
    <property type="match status" value="1"/>
</dbReference>
<keyword evidence="1" id="KW-0677">Repeat</keyword>
<evidence type="ECO:0000256" key="1">
    <source>
        <dbReference type="ARBA" id="ARBA00022737"/>
    </source>
</evidence>
<dbReference type="EMBL" id="BLQM01000187">
    <property type="protein sequence ID" value="GMH73609.1"/>
    <property type="molecule type" value="Genomic_DNA"/>
</dbReference>
<dbReference type="InterPro" id="IPR003439">
    <property type="entry name" value="ABC_transporter-like_ATP-bd"/>
</dbReference>
<dbReference type="InterPro" id="IPR037118">
    <property type="entry name" value="Val-tRNA_synth_C_sf"/>
</dbReference>